<keyword evidence="2" id="KW-0175">Coiled coil</keyword>
<dbReference type="Gene3D" id="1.10.287.470">
    <property type="entry name" value="Helix hairpin bin"/>
    <property type="match status" value="1"/>
</dbReference>
<dbReference type="SUPFAM" id="SSF111369">
    <property type="entry name" value="HlyD-like secretion proteins"/>
    <property type="match status" value="1"/>
</dbReference>
<keyword evidence="6" id="KW-1185">Reference proteome</keyword>
<accession>A0ABV7DP12</accession>
<organism evidence="5 6">
    <name type="scientific">Shinella pollutisoli</name>
    <dbReference type="NCBI Taxonomy" id="2250594"/>
    <lineage>
        <taxon>Bacteria</taxon>
        <taxon>Pseudomonadati</taxon>
        <taxon>Pseudomonadota</taxon>
        <taxon>Alphaproteobacteria</taxon>
        <taxon>Hyphomicrobiales</taxon>
        <taxon>Rhizobiaceae</taxon>
        <taxon>Shinella</taxon>
    </lineage>
</organism>
<keyword evidence="3" id="KW-0732">Signal</keyword>
<evidence type="ECO:0000259" key="4">
    <source>
        <dbReference type="Pfam" id="PF25917"/>
    </source>
</evidence>
<reference evidence="6" key="1">
    <citation type="journal article" date="2019" name="Int. J. Syst. Evol. Microbiol.">
        <title>The Global Catalogue of Microorganisms (GCM) 10K type strain sequencing project: providing services to taxonomists for standard genome sequencing and annotation.</title>
        <authorList>
            <consortium name="The Broad Institute Genomics Platform"/>
            <consortium name="The Broad Institute Genome Sequencing Center for Infectious Disease"/>
            <person name="Wu L."/>
            <person name="Ma J."/>
        </authorList>
    </citation>
    <scope>NUCLEOTIDE SEQUENCE [LARGE SCALE GENOMIC DNA]</scope>
    <source>
        <strain evidence="6">KCTC 52677</strain>
    </source>
</reference>
<feature type="domain" description="Multidrug resistance protein MdtA-like barrel-sandwich hybrid" evidence="4">
    <location>
        <begin position="43"/>
        <end position="179"/>
    </location>
</feature>
<evidence type="ECO:0000256" key="2">
    <source>
        <dbReference type="SAM" id="Coils"/>
    </source>
</evidence>
<dbReference type="Pfam" id="PF25917">
    <property type="entry name" value="BSH_RND"/>
    <property type="match status" value="1"/>
</dbReference>
<evidence type="ECO:0000256" key="1">
    <source>
        <dbReference type="ARBA" id="ARBA00009477"/>
    </source>
</evidence>
<evidence type="ECO:0000256" key="3">
    <source>
        <dbReference type="SAM" id="SignalP"/>
    </source>
</evidence>
<dbReference type="InterPro" id="IPR058625">
    <property type="entry name" value="MdtA-like_BSH"/>
</dbReference>
<evidence type="ECO:0000313" key="5">
    <source>
        <dbReference type="EMBL" id="MFC3075952.1"/>
    </source>
</evidence>
<dbReference type="NCBIfam" id="TIGR01730">
    <property type="entry name" value="RND_mfp"/>
    <property type="match status" value="1"/>
</dbReference>
<dbReference type="Proteomes" id="UP001595377">
    <property type="component" value="Unassembled WGS sequence"/>
</dbReference>
<dbReference type="PANTHER" id="PTHR30469">
    <property type="entry name" value="MULTIDRUG RESISTANCE PROTEIN MDTA"/>
    <property type="match status" value="1"/>
</dbReference>
<gene>
    <name evidence="5" type="ORF">ACFOHH_22765</name>
</gene>
<dbReference type="Gene3D" id="2.40.420.20">
    <property type="match status" value="1"/>
</dbReference>
<sequence>MRLLFSLLFALAGSTALAGTIIVEPVPVTEWKAVYGRIEARNVVPARARIGGTVVELLVTEGDTVAAGETIASVSDEKLAFQVAAIDAQLSALKAQLDRAETELARGRSLTQRGVATAQRLDQLRTDVDVTRNQIAATEAQKSVVLQQQAEGDVLAPLSGRVLATPVTRGGVVMGGEPVATIGGGGFYLRLAVPERHARALGEGAAIRVTTDAGEVAGRLAKVYPRIENGRVIADVEADALDTAFVDARVLVELPVDERQAILVPAAAVANRYGVDFVRAGDGAATSERAVVVGERIERGGAALVEIVSGLAAGETVEVP</sequence>
<comment type="similarity">
    <text evidence="1">Belongs to the membrane fusion protein (MFP) (TC 8.A.1) family.</text>
</comment>
<feature type="chain" id="PRO_5045455508" evidence="3">
    <location>
        <begin position="19"/>
        <end position="320"/>
    </location>
</feature>
<dbReference type="Gene3D" id="2.40.50.100">
    <property type="match status" value="1"/>
</dbReference>
<feature type="coiled-coil region" evidence="2">
    <location>
        <begin position="83"/>
        <end position="141"/>
    </location>
</feature>
<proteinExistence type="inferred from homology"/>
<evidence type="ECO:0000313" key="6">
    <source>
        <dbReference type="Proteomes" id="UP001595377"/>
    </source>
</evidence>
<protein>
    <submittedName>
        <fullName evidence="5">Efflux RND transporter periplasmic adaptor subunit</fullName>
    </submittedName>
</protein>
<dbReference type="RefSeq" id="WP_257316520.1">
    <property type="nucleotide sequence ID" value="NZ_JANFDG010000020.1"/>
</dbReference>
<name>A0ABV7DP12_9HYPH</name>
<comment type="caution">
    <text evidence="5">The sequence shown here is derived from an EMBL/GenBank/DDBJ whole genome shotgun (WGS) entry which is preliminary data.</text>
</comment>
<dbReference type="PANTHER" id="PTHR30469:SF15">
    <property type="entry name" value="HLYD FAMILY OF SECRETION PROTEINS"/>
    <property type="match status" value="1"/>
</dbReference>
<dbReference type="EMBL" id="JBHRSP010000043">
    <property type="protein sequence ID" value="MFC3075952.1"/>
    <property type="molecule type" value="Genomic_DNA"/>
</dbReference>
<feature type="signal peptide" evidence="3">
    <location>
        <begin position="1"/>
        <end position="18"/>
    </location>
</feature>
<dbReference type="InterPro" id="IPR006143">
    <property type="entry name" value="RND_pump_MFP"/>
</dbReference>